<sequence>MGRWGWRLFEGDQDLDIACALPKSLSIKNTGKWLHSLSEMIHQTDKLAPQGAREIYKTQEYVDELANEIVPWVRTKLNTDNLGDRLFAASRARESEQDAFPPNEYKIIVLGALMMRAGAKIKNEDLQHLRELVPRIHCSAGYALPIGDEGFRAPGRAQFLAALDHYQEGVPRNFQEPSYFHCGQVKGDVGHGLLVCGRCKGACCVNVIIGRTIDLAVFLLGAAGCLMFDGSVMIEFPVRPVGGIMNTEDVDIGVQ</sequence>
<keyword evidence="2" id="KW-1185">Reference proteome</keyword>
<dbReference type="Proteomes" id="UP001194746">
    <property type="component" value="Unassembled WGS sequence"/>
</dbReference>
<comment type="caution">
    <text evidence="1">The sequence shown here is derived from an EMBL/GenBank/DDBJ whole genome shotgun (WGS) entry which is preliminary data.</text>
</comment>
<dbReference type="AlphaFoldDB" id="A0AAD4GTP7"/>
<reference evidence="1" key="1">
    <citation type="journal article" date="2019" name="Beilstein J. Org. Chem.">
        <title>Nanangenines: drimane sesquiterpenoids as the dominant metabolite cohort of a novel Australian fungus, Aspergillus nanangensis.</title>
        <authorList>
            <person name="Lacey H.J."/>
            <person name="Gilchrist C.L.M."/>
            <person name="Crombie A."/>
            <person name="Kalaitzis J.A."/>
            <person name="Vuong D."/>
            <person name="Rutledge P.J."/>
            <person name="Turner P."/>
            <person name="Pitt J.I."/>
            <person name="Lacey E."/>
            <person name="Chooi Y.H."/>
            <person name="Piggott A.M."/>
        </authorList>
    </citation>
    <scope>NUCLEOTIDE SEQUENCE</scope>
    <source>
        <strain evidence="1">MST-FP2251</strain>
    </source>
</reference>
<gene>
    <name evidence="1" type="ORF">FE257_008220</name>
</gene>
<accession>A0AAD4GTP7</accession>
<dbReference type="EMBL" id="VCAU01000042">
    <property type="protein sequence ID" value="KAF9888851.1"/>
    <property type="molecule type" value="Genomic_DNA"/>
</dbReference>
<evidence type="ECO:0000313" key="1">
    <source>
        <dbReference type="EMBL" id="KAF9888851.1"/>
    </source>
</evidence>
<protein>
    <submittedName>
        <fullName evidence="1">Uncharacterized protein</fullName>
    </submittedName>
</protein>
<proteinExistence type="predicted"/>
<name>A0AAD4GTP7_ASPNN</name>
<evidence type="ECO:0000313" key="2">
    <source>
        <dbReference type="Proteomes" id="UP001194746"/>
    </source>
</evidence>
<reference evidence="1" key="2">
    <citation type="submission" date="2020-02" db="EMBL/GenBank/DDBJ databases">
        <authorList>
            <person name="Gilchrist C.L.M."/>
            <person name="Chooi Y.-H."/>
        </authorList>
    </citation>
    <scope>NUCLEOTIDE SEQUENCE</scope>
    <source>
        <strain evidence="1">MST-FP2251</strain>
    </source>
</reference>
<organism evidence="1 2">
    <name type="scientific">Aspergillus nanangensis</name>
    <dbReference type="NCBI Taxonomy" id="2582783"/>
    <lineage>
        <taxon>Eukaryota</taxon>
        <taxon>Fungi</taxon>
        <taxon>Dikarya</taxon>
        <taxon>Ascomycota</taxon>
        <taxon>Pezizomycotina</taxon>
        <taxon>Eurotiomycetes</taxon>
        <taxon>Eurotiomycetidae</taxon>
        <taxon>Eurotiales</taxon>
        <taxon>Aspergillaceae</taxon>
        <taxon>Aspergillus</taxon>
        <taxon>Aspergillus subgen. Circumdati</taxon>
    </lineage>
</organism>